<sequence>MDVLGRLSSILSANTKLQIQFQNDIYAKYTGTVDPASGQINIDIIHPATEKHISKLTAQQYFSVTETPSSYQTVTLPYIESIPSSRIQWVYNILDKKVSTVSSFINAEG</sequence>
<organism evidence="2 3">
    <name type="scientific">Coccomyxa subellipsoidea</name>
    <dbReference type="NCBI Taxonomy" id="248742"/>
    <lineage>
        <taxon>Eukaryota</taxon>
        <taxon>Viridiplantae</taxon>
        <taxon>Chlorophyta</taxon>
        <taxon>core chlorophytes</taxon>
        <taxon>Trebouxiophyceae</taxon>
        <taxon>Trebouxiophyceae incertae sedis</taxon>
        <taxon>Coccomyxaceae</taxon>
        <taxon>Coccomyxa</taxon>
    </lineage>
</organism>
<dbReference type="Pfam" id="PF05652">
    <property type="entry name" value="DcpS"/>
    <property type="match status" value="1"/>
</dbReference>
<evidence type="ECO:0000256" key="1">
    <source>
        <dbReference type="ARBA" id="ARBA00010208"/>
    </source>
</evidence>
<comment type="caution">
    <text evidence="2">The sequence shown here is derived from an EMBL/GenBank/DDBJ whole genome shotgun (WGS) entry which is preliminary data.</text>
</comment>
<reference evidence="2 3" key="1">
    <citation type="journal article" date="2024" name="Nat. Commun.">
        <title>Phylogenomics reveals the evolutionary origins of lichenization in chlorophyte algae.</title>
        <authorList>
            <person name="Puginier C."/>
            <person name="Libourel C."/>
            <person name="Otte J."/>
            <person name="Skaloud P."/>
            <person name="Haon M."/>
            <person name="Grisel S."/>
            <person name="Petersen M."/>
            <person name="Berrin J.G."/>
            <person name="Delaux P.M."/>
            <person name="Dal Grande F."/>
            <person name="Keller J."/>
        </authorList>
    </citation>
    <scope>NUCLEOTIDE SEQUENCE [LARGE SCALE GENOMIC DNA]</scope>
    <source>
        <strain evidence="2 3">SAG 216-7</strain>
    </source>
</reference>
<dbReference type="InterPro" id="IPR036265">
    <property type="entry name" value="HIT-like_sf"/>
</dbReference>
<dbReference type="PANTHER" id="PTHR12978:SF0">
    <property type="entry name" value="M7GPPPX DIPHOSPHATASE"/>
    <property type="match status" value="1"/>
</dbReference>
<evidence type="ECO:0000313" key="2">
    <source>
        <dbReference type="EMBL" id="KAK9917555.1"/>
    </source>
</evidence>
<accession>A0ABR2Z0P6</accession>
<dbReference type="EMBL" id="JALJOT010000002">
    <property type="protein sequence ID" value="KAK9917555.1"/>
    <property type="molecule type" value="Genomic_DNA"/>
</dbReference>
<comment type="similarity">
    <text evidence="1">Belongs to the HIT family.</text>
</comment>
<dbReference type="PANTHER" id="PTHR12978">
    <property type="entry name" value="HISTIDINE TRIAD HIT PROTEIN MEMBER"/>
    <property type="match status" value="1"/>
</dbReference>
<evidence type="ECO:0000313" key="3">
    <source>
        <dbReference type="Proteomes" id="UP001491310"/>
    </source>
</evidence>
<proteinExistence type="inferred from homology"/>
<name>A0ABR2Z0P6_9CHLO</name>
<dbReference type="Gene3D" id="3.30.200.40">
    <property type="entry name" value="Scavenger mRNA decapping enzyme, N-terminal domain"/>
    <property type="match status" value="1"/>
</dbReference>
<protein>
    <submittedName>
        <fullName evidence="2">Uncharacterized protein</fullName>
    </submittedName>
</protein>
<dbReference type="SUPFAM" id="SSF54197">
    <property type="entry name" value="HIT-like"/>
    <property type="match status" value="1"/>
</dbReference>
<dbReference type="SUPFAM" id="SSF102860">
    <property type="entry name" value="mRNA decapping enzyme DcpS N-terminal domain"/>
    <property type="match status" value="1"/>
</dbReference>
<gene>
    <name evidence="2" type="ORF">WJX75_005727</name>
</gene>
<dbReference type="Gene3D" id="3.30.428.10">
    <property type="entry name" value="HIT-like"/>
    <property type="match status" value="1"/>
</dbReference>
<dbReference type="InterPro" id="IPR008594">
    <property type="entry name" value="DcpS/DCS2"/>
</dbReference>
<keyword evidence="3" id="KW-1185">Reference proteome</keyword>
<dbReference type="InterPro" id="IPR011145">
    <property type="entry name" value="Scavenger_mRNA_decap_enz_N"/>
</dbReference>
<dbReference type="Proteomes" id="UP001491310">
    <property type="component" value="Unassembled WGS sequence"/>
</dbReference>